<protein>
    <recommendedName>
        <fullName evidence="4">DUF1963 domain-containing protein</fullName>
    </recommendedName>
</protein>
<proteinExistence type="predicted"/>
<name>A0A4U5X1C8_STRGB</name>
<dbReference type="Proteomes" id="UP000308632">
    <property type="component" value="Unassembled WGS sequence"/>
</dbReference>
<dbReference type="Gene3D" id="2.30.320.10">
    <property type="entry name" value="YwqG-like"/>
    <property type="match status" value="1"/>
</dbReference>
<gene>
    <name evidence="2" type="ORF">E4U92_14195</name>
</gene>
<evidence type="ECO:0000256" key="1">
    <source>
        <dbReference type="SAM" id="MobiDB-lite"/>
    </source>
</evidence>
<dbReference type="RefSeq" id="WP_137300736.1">
    <property type="nucleotide sequence ID" value="NZ_BMVD01000001.1"/>
</dbReference>
<evidence type="ECO:0008006" key="4">
    <source>
        <dbReference type="Google" id="ProtNLM"/>
    </source>
</evidence>
<evidence type="ECO:0000313" key="3">
    <source>
        <dbReference type="Proteomes" id="UP000308632"/>
    </source>
</evidence>
<reference evidence="2 3" key="1">
    <citation type="submission" date="2019-04" db="EMBL/GenBank/DDBJ databases">
        <title>Streptomyces lasaliensis sp.nov., an Actinomycete isolated from soil which produces the polyether antibiotic lasalocid.</title>
        <authorList>
            <person name="Erwin G."/>
            <person name="Haber C."/>
        </authorList>
    </citation>
    <scope>NUCLEOTIDE SEQUENCE [LARGE SCALE GENOMIC DNA]</scope>
    <source>
        <strain evidence="2 3">DSM 40089</strain>
    </source>
</reference>
<feature type="region of interest" description="Disordered" evidence="1">
    <location>
        <begin position="66"/>
        <end position="104"/>
    </location>
</feature>
<comment type="caution">
    <text evidence="2">The sequence shown here is derived from an EMBL/GenBank/DDBJ whole genome shotgun (WGS) entry which is preliminary data.</text>
</comment>
<organism evidence="2 3">
    <name type="scientific">Streptomyces galbus</name>
    <dbReference type="NCBI Taxonomy" id="33898"/>
    <lineage>
        <taxon>Bacteria</taxon>
        <taxon>Bacillati</taxon>
        <taxon>Actinomycetota</taxon>
        <taxon>Actinomycetes</taxon>
        <taxon>Kitasatosporales</taxon>
        <taxon>Streptomycetaceae</taxon>
        <taxon>Streptomyces</taxon>
    </lineage>
</organism>
<dbReference type="EMBL" id="SZPR01000012">
    <property type="protein sequence ID" value="TKT08778.1"/>
    <property type="molecule type" value="Genomic_DNA"/>
</dbReference>
<dbReference type="AlphaFoldDB" id="A0A4U5X1C8"/>
<accession>A0A4U5X1C8</accession>
<sequence length="348" mass="38148">MSFTTPPRPFDVTALFPRLAPLARTATRLHPRPGSPTAHDSSVGGPLLWPADEPWPHCAGPHTWDGVIPPLSPEDERQLRRNRAAVESRRRRAPQEPWVTPEELEAEKRLSAGRPWPEGPVALLPVAQLYVRDVPLLRPPGGSGSDVLQVLWCPFDHPLHPSTALFWRTAASVTDVLAAPPEPPAMRSGAYLPEPCLLAPEQVTEYPDPMELDKGLQEQLNDWSNWQAAGPALDASYEVAPDELYLDQLSVSPGWKVGGWTSWGLTDPVPRTCTECGAEAVPLLTIASTEWDGGTESWIPEEEQTNPTPTLSGQPPANFTMLVIASGYGLQLHICPNSPDHPHIERIQ</sequence>
<feature type="compositionally biased region" description="Basic and acidic residues" evidence="1">
    <location>
        <begin position="74"/>
        <end position="88"/>
    </location>
</feature>
<evidence type="ECO:0000313" key="2">
    <source>
        <dbReference type="EMBL" id="TKT08778.1"/>
    </source>
</evidence>